<dbReference type="InterPro" id="IPR011042">
    <property type="entry name" value="6-blade_b-propeller_TolB-like"/>
</dbReference>
<dbReference type="Gene3D" id="2.120.10.30">
    <property type="entry name" value="TolB, C-terminal domain"/>
    <property type="match status" value="1"/>
</dbReference>
<dbReference type="EMBL" id="JAKKDU010000002">
    <property type="protein sequence ID" value="MCF7567060.1"/>
    <property type="molecule type" value="Genomic_DNA"/>
</dbReference>
<comment type="caution">
    <text evidence="3">The sequence shown here is derived from an EMBL/GenBank/DDBJ whole genome shotgun (WGS) entry which is preliminary data.</text>
</comment>
<sequence length="371" mass="41344">MNPRRNFIKKTAALGAVAVMPSTFNVNIIRGVAPSDEDLIIGHGDYKYKVDKKWGELDPAKVPVDNCHEMVVDSMGRIILLTDEPKNNLIIYDQSGNLIDAYCNRFPGGHGLTINDEGGEEFLYVTDNGWFHDHKRPDEFKYFSGDGFVSKISMKGELVFNLGHPQTIGIYEPSQQFKPSETAVAPNGDIYVADGYGSDFIIQYDQHGKYIRHFGGSDNPDPNYRLQNAHGVTVDLRNPANPQLIVTSRSECAFKFFTMDGVYKKTVTIPGAMVNRAVIHGKNIYAGVCWSRIDGKGKHGTGYVTILDESDKVVSNPGGQAPRYVDGKLQHQIQEVPFIKHGHDVCVDGDENLYVCQWNGGRTYPIKLQRV</sequence>
<evidence type="ECO:0000256" key="2">
    <source>
        <dbReference type="ARBA" id="ARBA00023180"/>
    </source>
</evidence>
<dbReference type="AlphaFoldDB" id="A0AAE3ENF7"/>
<dbReference type="RefSeq" id="WP_237238424.1">
    <property type="nucleotide sequence ID" value="NZ_JAKKDU010000002.1"/>
</dbReference>
<dbReference type="SUPFAM" id="SSF75011">
    <property type="entry name" value="3-carboxy-cis,cis-mucoante lactonizing enzyme"/>
    <property type="match status" value="1"/>
</dbReference>
<proteinExistence type="predicted"/>
<keyword evidence="4" id="KW-1185">Reference proteome</keyword>
<organism evidence="3 4">
    <name type="scientific">Wocania arenilitoris</name>
    <dbReference type="NCBI Taxonomy" id="2044858"/>
    <lineage>
        <taxon>Bacteria</taxon>
        <taxon>Pseudomonadati</taxon>
        <taxon>Bacteroidota</taxon>
        <taxon>Flavobacteriia</taxon>
        <taxon>Flavobacteriales</taxon>
        <taxon>Flavobacteriaceae</taxon>
        <taxon>Wocania</taxon>
    </lineage>
</organism>
<keyword evidence="2" id="KW-0325">Glycoprotein</keyword>
<gene>
    <name evidence="3" type="ORF">L3X37_01605</name>
</gene>
<dbReference type="Proteomes" id="UP001199795">
    <property type="component" value="Unassembled WGS sequence"/>
</dbReference>
<accession>A0AAE3ENF7</accession>
<keyword evidence="1" id="KW-0732">Signal</keyword>
<dbReference type="PANTHER" id="PTHR10680">
    <property type="entry name" value="PEPTIDYL-GLYCINE ALPHA-AMIDATING MONOOXYGENASE"/>
    <property type="match status" value="1"/>
</dbReference>
<evidence type="ECO:0000313" key="4">
    <source>
        <dbReference type="Proteomes" id="UP001199795"/>
    </source>
</evidence>
<evidence type="ECO:0000313" key="3">
    <source>
        <dbReference type="EMBL" id="MCF7567060.1"/>
    </source>
</evidence>
<reference evidence="3" key="1">
    <citation type="submission" date="2022-01" db="EMBL/GenBank/DDBJ databases">
        <title>Draft genome sequence of Sabulilitoribacter arenilitoris KCTC 52401.</title>
        <authorList>
            <person name="Oh J.-S."/>
        </authorList>
    </citation>
    <scope>NUCLEOTIDE SEQUENCE</scope>
    <source>
        <strain evidence="3">HMF6543</strain>
    </source>
</reference>
<dbReference type="InterPro" id="IPR006311">
    <property type="entry name" value="TAT_signal"/>
</dbReference>
<name>A0AAE3ENF7_9FLAO</name>
<protein>
    <submittedName>
        <fullName evidence="3">6-bladed beta-propeller</fullName>
    </submittedName>
</protein>
<evidence type="ECO:0000256" key="1">
    <source>
        <dbReference type="ARBA" id="ARBA00022729"/>
    </source>
</evidence>
<dbReference type="PANTHER" id="PTHR10680:SF14">
    <property type="entry name" value="PEPTIDYL-GLYCINE ALPHA-AMIDATING MONOOXYGENASE"/>
    <property type="match status" value="1"/>
</dbReference>
<dbReference type="PROSITE" id="PS51318">
    <property type="entry name" value="TAT"/>
    <property type="match status" value="1"/>
</dbReference>
<dbReference type="GO" id="GO:0005576">
    <property type="term" value="C:extracellular region"/>
    <property type="evidence" value="ECO:0007669"/>
    <property type="project" value="TreeGrafter"/>
</dbReference>